<evidence type="ECO:0000256" key="1">
    <source>
        <dbReference type="SAM" id="Phobius"/>
    </source>
</evidence>
<keyword evidence="3" id="KW-1185">Reference proteome</keyword>
<accession>A0A2T4IYA8</accession>
<gene>
    <name evidence="2" type="ORF">C9427_10960</name>
</gene>
<comment type="caution">
    <text evidence="2">The sequence shown here is derived from an EMBL/GenBank/DDBJ whole genome shotgun (WGS) entry which is preliminary data.</text>
</comment>
<keyword evidence="1" id="KW-0472">Membrane</keyword>
<dbReference type="Proteomes" id="UP000240259">
    <property type="component" value="Unassembled WGS sequence"/>
</dbReference>
<protein>
    <submittedName>
        <fullName evidence="2">Uncharacterized protein</fullName>
    </submittedName>
</protein>
<evidence type="ECO:0000313" key="3">
    <source>
        <dbReference type="Proteomes" id="UP000240259"/>
    </source>
</evidence>
<feature type="transmembrane region" description="Helical" evidence="1">
    <location>
        <begin position="64"/>
        <end position="83"/>
    </location>
</feature>
<sequence>MASKRSTTDHLSDDPIIRGDIAKRVSTAIESNGIAKSDMVETDRPELRVEAVKSGRSLASSVKVSAFVGVIILLALVVLGMAFY</sequence>
<evidence type="ECO:0000313" key="2">
    <source>
        <dbReference type="EMBL" id="PTE10573.1"/>
    </source>
</evidence>
<dbReference type="EMBL" id="PZJX01000024">
    <property type="protein sequence ID" value="PTE10573.1"/>
    <property type="molecule type" value="Genomic_DNA"/>
</dbReference>
<dbReference type="OrthoDB" id="9951756at2"/>
<proteinExistence type="predicted"/>
<name>A0A2T4IYA8_9HYPH</name>
<dbReference type="RefSeq" id="WP_107649172.1">
    <property type="nucleotide sequence ID" value="NZ_PZJX01000024.1"/>
</dbReference>
<keyword evidence="1" id="KW-0812">Transmembrane</keyword>
<dbReference type="AlphaFoldDB" id="A0A2T4IYA8"/>
<keyword evidence="1" id="KW-1133">Transmembrane helix</keyword>
<reference evidence="2 3" key="1">
    <citation type="submission" date="2018-03" db="EMBL/GenBank/DDBJ databases">
        <title>Genome sequence of the symbiotic type strain Mesorhizobium helmanticense CSLC115NT isolated from Lotus corniculatus nodules.</title>
        <authorList>
            <person name="Sannazzaro A.I."/>
            <person name="Torres Tejerizo G.A."/>
            <person name="Dip D."/>
            <person name="Caballero M."/>
            <person name="Pistorio M."/>
            <person name="Estrella M.J."/>
        </authorList>
    </citation>
    <scope>NUCLEOTIDE SEQUENCE [LARGE SCALE GENOMIC DNA]</scope>
    <source>
        <strain evidence="2 3">CSLC115N</strain>
    </source>
</reference>
<organism evidence="2 3">
    <name type="scientific">Mesorhizobium helmanticense</name>
    <dbReference type="NCBI Taxonomy" id="1776423"/>
    <lineage>
        <taxon>Bacteria</taxon>
        <taxon>Pseudomonadati</taxon>
        <taxon>Pseudomonadota</taxon>
        <taxon>Alphaproteobacteria</taxon>
        <taxon>Hyphomicrobiales</taxon>
        <taxon>Phyllobacteriaceae</taxon>
        <taxon>Mesorhizobium</taxon>
    </lineage>
</organism>